<proteinExistence type="predicted"/>
<accession>A0A8H6XBH9</accession>
<dbReference type="OrthoDB" id="2013972at2759"/>
<dbReference type="Pfam" id="PF08241">
    <property type="entry name" value="Methyltransf_11"/>
    <property type="match status" value="1"/>
</dbReference>
<comment type="caution">
    <text evidence="2">The sequence shown here is derived from an EMBL/GenBank/DDBJ whole genome shotgun (WGS) entry which is preliminary data.</text>
</comment>
<dbReference type="InterPro" id="IPR029063">
    <property type="entry name" value="SAM-dependent_MTases_sf"/>
</dbReference>
<dbReference type="CDD" id="cd02440">
    <property type="entry name" value="AdoMet_MTases"/>
    <property type="match status" value="1"/>
</dbReference>
<dbReference type="SUPFAM" id="SSF53335">
    <property type="entry name" value="S-adenosyl-L-methionine-dependent methyltransferases"/>
    <property type="match status" value="1"/>
</dbReference>
<dbReference type="InterPro" id="IPR013216">
    <property type="entry name" value="Methyltransf_11"/>
</dbReference>
<feature type="domain" description="Methyltransferase type 11" evidence="1">
    <location>
        <begin position="48"/>
        <end position="118"/>
    </location>
</feature>
<protein>
    <submittedName>
        <fullName evidence="2">Secondary metabolism regulator LAE1</fullName>
    </submittedName>
</protein>
<gene>
    <name evidence="2" type="ORF">MVEN_02050300</name>
</gene>
<sequence>MSRPDQDDDCYLPIDGIEFFRQLNGRKFNTMNPTYLLPSDDEEIKVFVTGVDIVPIQLREVPERCRFEIWDINMPDMPYEDAYFDLIHARAIHTGIRDYPRFLHQIARILRPGGLVILIEPDLVQYADDKSETEWMFGSGPRGWFTLWETYRSCLTLLGVDVMVPQCLRQLLEATGSFENIEDSRGVIPVGFYPQGESEKINEKQ</sequence>
<dbReference type="EMBL" id="JACAZI010000021">
    <property type="protein sequence ID" value="KAF7338250.1"/>
    <property type="molecule type" value="Genomic_DNA"/>
</dbReference>
<keyword evidence="3" id="KW-1185">Reference proteome</keyword>
<dbReference type="AlphaFoldDB" id="A0A8H6XBH9"/>
<reference evidence="2" key="1">
    <citation type="submission" date="2020-05" db="EMBL/GenBank/DDBJ databases">
        <title>Mycena genomes resolve the evolution of fungal bioluminescence.</title>
        <authorList>
            <person name="Tsai I.J."/>
        </authorList>
    </citation>
    <scope>NUCLEOTIDE SEQUENCE</scope>
    <source>
        <strain evidence="2">CCC161011</strain>
    </source>
</reference>
<evidence type="ECO:0000259" key="1">
    <source>
        <dbReference type="Pfam" id="PF08241"/>
    </source>
</evidence>
<evidence type="ECO:0000313" key="3">
    <source>
        <dbReference type="Proteomes" id="UP000620124"/>
    </source>
</evidence>
<evidence type="ECO:0000313" key="2">
    <source>
        <dbReference type="EMBL" id="KAF7338250.1"/>
    </source>
</evidence>
<dbReference type="Gene3D" id="3.40.50.150">
    <property type="entry name" value="Vaccinia Virus protein VP39"/>
    <property type="match status" value="1"/>
</dbReference>
<dbReference type="GO" id="GO:0008757">
    <property type="term" value="F:S-adenosylmethionine-dependent methyltransferase activity"/>
    <property type="evidence" value="ECO:0007669"/>
    <property type="project" value="InterPro"/>
</dbReference>
<organism evidence="2 3">
    <name type="scientific">Mycena venus</name>
    <dbReference type="NCBI Taxonomy" id="2733690"/>
    <lineage>
        <taxon>Eukaryota</taxon>
        <taxon>Fungi</taxon>
        <taxon>Dikarya</taxon>
        <taxon>Basidiomycota</taxon>
        <taxon>Agaricomycotina</taxon>
        <taxon>Agaricomycetes</taxon>
        <taxon>Agaricomycetidae</taxon>
        <taxon>Agaricales</taxon>
        <taxon>Marasmiineae</taxon>
        <taxon>Mycenaceae</taxon>
        <taxon>Mycena</taxon>
    </lineage>
</organism>
<dbReference type="Proteomes" id="UP000620124">
    <property type="component" value="Unassembled WGS sequence"/>
</dbReference>
<name>A0A8H6XBH9_9AGAR</name>